<evidence type="ECO:0000313" key="3">
    <source>
        <dbReference type="Proteomes" id="UP000644749"/>
    </source>
</evidence>
<gene>
    <name evidence="2" type="ORF">JL111_20495</name>
</gene>
<evidence type="ECO:0000256" key="1">
    <source>
        <dbReference type="SAM" id="MobiDB-lite"/>
    </source>
</evidence>
<reference evidence="2 3" key="1">
    <citation type="submission" date="2021-01" db="EMBL/GenBank/DDBJ databases">
        <title>011410 draft genome.</title>
        <authorList>
            <person name="Lang L."/>
        </authorList>
    </citation>
    <scope>NUCLEOTIDE SEQUENCE [LARGE SCALE GENOMIC DNA]</scope>
    <source>
        <strain evidence="2 3">KCTC 42845</strain>
    </source>
</reference>
<comment type="caution">
    <text evidence="2">The sequence shown here is derived from an EMBL/GenBank/DDBJ whole genome shotgun (WGS) entry which is preliminary data.</text>
</comment>
<evidence type="ECO:0000313" key="2">
    <source>
        <dbReference type="EMBL" id="MBL3675832.1"/>
    </source>
</evidence>
<name>A0ABS1SDP5_9RHOB</name>
<sequence length="59" mass="6562">MRQELRIMAAIHDQSLTEEILVRLRRSLAEDAKKRAAGDGRQTQTPAAETTQKDGQEAA</sequence>
<feature type="region of interest" description="Disordered" evidence="1">
    <location>
        <begin position="31"/>
        <end position="59"/>
    </location>
</feature>
<organism evidence="2 3">
    <name type="scientific">Paracoccus aerius</name>
    <dbReference type="NCBI Taxonomy" id="1915382"/>
    <lineage>
        <taxon>Bacteria</taxon>
        <taxon>Pseudomonadati</taxon>
        <taxon>Pseudomonadota</taxon>
        <taxon>Alphaproteobacteria</taxon>
        <taxon>Rhodobacterales</taxon>
        <taxon>Paracoccaceae</taxon>
        <taxon>Paracoccus</taxon>
    </lineage>
</organism>
<accession>A0ABS1SDP5</accession>
<dbReference type="Proteomes" id="UP000644749">
    <property type="component" value="Unassembled WGS sequence"/>
</dbReference>
<dbReference type="EMBL" id="JAESHT010000057">
    <property type="protein sequence ID" value="MBL3675832.1"/>
    <property type="molecule type" value="Genomic_DNA"/>
</dbReference>
<keyword evidence="3" id="KW-1185">Reference proteome</keyword>
<feature type="compositionally biased region" description="Polar residues" evidence="1">
    <location>
        <begin position="41"/>
        <end position="50"/>
    </location>
</feature>
<protein>
    <submittedName>
        <fullName evidence="2">Uncharacterized protein</fullName>
    </submittedName>
</protein>
<proteinExistence type="predicted"/>